<reference evidence="3 4" key="1">
    <citation type="submission" date="2020-10" db="EMBL/GenBank/DDBJ databases">
        <title>Connecting structure to function with the recovery of over 1000 high-quality activated sludge metagenome-assembled genomes encoding full-length rRNA genes using long-read sequencing.</title>
        <authorList>
            <person name="Singleton C.M."/>
            <person name="Petriglieri F."/>
            <person name="Kristensen J.M."/>
            <person name="Kirkegaard R.H."/>
            <person name="Michaelsen T.Y."/>
            <person name="Andersen M.H."/>
            <person name="Karst S.M."/>
            <person name="Dueholm M.S."/>
            <person name="Nielsen P.H."/>
            <person name="Albertsen M."/>
        </authorList>
    </citation>
    <scope>NUCLEOTIDE SEQUENCE [LARGE SCALE GENOMIC DNA]</scope>
    <source>
        <strain evidence="3">Lyne_18-Q3-R50-59_MAXAC.006</strain>
    </source>
</reference>
<evidence type="ECO:0000313" key="4">
    <source>
        <dbReference type="Proteomes" id="UP000727993"/>
    </source>
</evidence>
<dbReference type="GO" id="GO:0016491">
    <property type="term" value="F:oxidoreductase activity"/>
    <property type="evidence" value="ECO:0007669"/>
    <property type="project" value="UniProtKB-KW"/>
</dbReference>
<comment type="similarity">
    <text evidence="1">Belongs to the short-chain dehydrogenases/reductases (SDR) family.</text>
</comment>
<gene>
    <name evidence="3" type="ORF">IPN02_14695</name>
</gene>
<accession>A0A936TE58</accession>
<evidence type="ECO:0000313" key="3">
    <source>
        <dbReference type="EMBL" id="MBK9298048.1"/>
    </source>
</evidence>
<dbReference type="GO" id="GO:0016020">
    <property type="term" value="C:membrane"/>
    <property type="evidence" value="ECO:0007669"/>
    <property type="project" value="TreeGrafter"/>
</dbReference>
<dbReference type="NCBIfam" id="NF005854">
    <property type="entry name" value="PRK07775.1"/>
    <property type="match status" value="1"/>
</dbReference>
<dbReference type="InterPro" id="IPR020904">
    <property type="entry name" value="Sc_DH/Rdtase_CS"/>
</dbReference>
<dbReference type="PROSITE" id="PS00061">
    <property type="entry name" value="ADH_SHORT"/>
    <property type="match status" value="1"/>
</dbReference>
<dbReference type="InterPro" id="IPR036291">
    <property type="entry name" value="NAD(P)-bd_dom_sf"/>
</dbReference>
<evidence type="ECO:0000256" key="2">
    <source>
        <dbReference type="ARBA" id="ARBA00023002"/>
    </source>
</evidence>
<keyword evidence="2" id="KW-0560">Oxidoreductase</keyword>
<dbReference type="AlphaFoldDB" id="A0A936TE58"/>
<comment type="caution">
    <text evidence="3">The sequence shown here is derived from an EMBL/GenBank/DDBJ whole genome shotgun (WGS) entry which is preliminary data.</text>
</comment>
<organism evidence="3 4">
    <name type="scientific">Candidatus Neomicrothrix subdominans</name>
    <dbReference type="NCBI Taxonomy" id="2954438"/>
    <lineage>
        <taxon>Bacteria</taxon>
        <taxon>Bacillati</taxon>
        <taxon>Actinomycetota</taxon>
        <taxon>Acidimicrobiia</taxon>
        <taxon>Acidimicrobiales</taxon>
        <taxon>Microthrixaceae</taxon>
        <taxon>Candidatus Neomicrothrix</taxon>
    </lineage>
</organism>
<dbReference type="InterPro" id="IPR002347">
    <property type="entry name" value="SDR_fam"/>
</dbReference>
<proteinExistence type="inferred from homology"/>
<dbReference type="Proteomes" id="UP000727993">
    <property type="component" value="Unassembled WGS sequence"/>
</dbReference>
<dbReference type="Gene3D" id="3.40.50.720">
    <property type="entry name" value="NAD(P)-binding Rossmann-like Domain"/>
    <property type="match status" value="1"/>
</dbReference>
<sequence length="263" mass="27665">MPRFAPHPERRVAVVTGASSGIGAATAKSLAAAGHPVVLGARRTERLDDLAAEITDAGGEAAAVALDLTDDASIEAFAKEALAAFGPIDVVVSNAGDVYPASALGIDPDDFVRAVQINLTGAHRLINRLGRPMVEAGHGDLVFVTSDVVVRQRTHMAGYVAAKSGLEGLARAMQMELEGTGVRATMVRPGPSSTEQGTTWSEDTVNEVMPHWSAWGHLRHAGALRPQEIADVITYVVAVPKGTHLTLVEIQPEAPVSENRSYK</sequence>
<dbReference type="PANTHER" id="PTHR44196:SF1">
    <property type="entry name" value="DEHYDROGENASE_REDUCTASE SDR FAMILY MEMBER 7B"/>
    <property type="match status" value="1"/>
</dbReference>
<protein>
    <submittedName>
        <fullName evidence="3">SDR family oxidoreductase</fullName>
    </submittedName>
</protein>
<dbReference type="PRINTS" id="PR00081">
    <property type="entry name" value="GDHRDH"/>
</dbReference>
<name>A0A936TE58_9ACTN</name>
<dbReference type="SUPFAM" id="SSF51735">
    <property type="entry name" value="NAD(P)-binding Rossmann-fold domains"/>
    <property type="match status" value="1"/>
</dbReference>
<dbReference type="CDD" id="cd05233">
    <property type="entry name" value="SDR_c"/>
    <property type="match status" value="1"/>
</dbReference>
<evidence type="ECO:0000256" key="1">
    <source>
        <dbReference type="ARBA" id="ARBA00006484"/>
    </source>
</evidence>
<dbReference type="PANTHER" id="PTHR44196">
    <property type="entry name" value="DEHYDROGENASE/REDUCTASE SDR FAMILY MEMBER 7B"/>
    <property type="match status" value="1"/>
</dbReference>
<dbReference type="Pfam" id="PF00106">
    <property type="entry name" value="adh_short"/>
    <property type="match status" value="1"/>
</dbReference>
<dbReference type="EMBL" id="JADJZA010000008">
    <property type="protein sequence ID" value="MBK9298048.1"/>
    <property type="molecule type" value="Genomic_DNA"/>
</dbReference>